<dbReference type="AlphaFoldDB" id="A0A330L6H3"/>
<dbReference type="OrthoDB" id="9784732at2"/>
<gene>
    <name evidence="2" type="ORF">NITLEN_20412</name>
</gene>
<keyword evidence="2" id="KW-0808">Transferase</keyword>
<keyword evidence="1" id="KW-0732">Signal</keyword>
<dbReference type="InterPro" id="IPR021383">
    <property type="entry name" value="DUF3015"/>
</dbReference>
<dbReference type="Proteomes" id="UP000248168">
    <property type="component" value="Unassembled WGS sequence"/>
</dbReference>
<evidence type="ECO:0000256" key="1">
    <source>
        <dbReference type="SAM" id="SignalP"/>
    </source>
</evidence>
<keyword evidence="2" id="KW-0328">Glycosyltransferase</keyword>
<evidence type="ECO:0000313" key="2">
    <source>
        <dbReference type="EMBL" id="SPP64772.1"/>
    </source>
</evidence>
<reference evidence="3" key="1">
    <citation type="submission" date="2018-04" db="EMBL/GenBank/DDBJ databases">
        <authorList>
            <person name="Lucker S."/>
            <person name="Sakoula D."/>
        </authorList>
    </citation>
    <scope>NUCLEOTIDE SEQUENCE [LARGE SCALE GENOMIC DNA]</scope>
</reference>
<dbReference type="RefSeq" id="WP_121989108.1">
    <property type="nucleotide sequence ID" value="NZ_OUNR01000012.1"/>
</dbReference>
<sequence length="170" mass="17613">MLKKLILASLAVAFLGMQAGLAMAANPDTGPGCGLGKLAWQNYPNQKTVGVQTMEATTNGSFGTQTFGISSGTSGCTNDGKFWAQEKVNVFAALNFENLAQDMAQGQGEHLASLATLMGIPAAQQPAFFAMTQEKYASLVSAGETSPIALVKALNDAVATHPMLAKVSVN</sequence>
<evidence type="ECO:0000313" key="3">
    <source>
        <dbReference type="Proteomes" id="UP000248168"/>
    </source>
</evidence>
<feature type="signal peptide" evidence="1">
    <location>
        <begin position="1"/>
        <end position="24"/>
    </location>
</feature>
<dbReference type="InParanoid" id="A0A330L6H3"/>
<organism evidence="2 3">
    <name type="scientific">Nitrospira lenta</name>
    <dbReference type="NCBI Taxonomy" id="1436998"/>
    <lineage>
        <taxon>Bacteria</taxon>
        <taxon>Pseudomonadati</taxon>
        <taxon>Nitrospirota</taxon>
        <taxon>Nitrospiria</taxon>
        <taxon>Nitrospirales</taxon>
        <taxon>Nitrospiraceae</taxon>
        <taxon>Nitrospira</taxon>
    </lineage>
</organism>
<dbReference type="Pfam" id="PF11220">
    <property type="entry name" value="DUF3015"/>
    <property type="match status" value="1"/>
</dbReference>
<protein>
    <submittedName>
        <fullName evidence="2">Orotate phosphoribosyltransferase (Modular protein)</fullName>
        <ecNumber evidence="2">2.4.2.10</ecNumber>
    </submittedName>
</protein>
<dbReference type="GO" id="GO:0004588">
    <property type="term" value="F:orotate phosphoribosyltransferase activity"/>
    <property type="evidence" value="ECO:0007669"/>
    <property type="project" value="UniProtKB-EC"/>
</dbReference>
<dbReference type="EMBL" id="OUNR01000012">
    <property type="protein sequence ID" value="SPP64772.1"/>
    <property type="molecule type" value="Genomic_DNA"/>
</dbReference>
<keyword evidence="3" id="KW-1185">Reference proteome</keyword>
<name>A0A330L6H3_9BACT</name>
<accession>A0A330L6H3</accession>
<proteinExistence type="predicted"/>
<dbReference type="EC" id="2.4.2.10" evidence="2"/>
<feature type="chain" id="PRO_5016383251" evidence="1">
    <location>
        <begin position="25"/>
        <end position="170"/>
    </location>
</feature>